<evidence type="ECO:0000313" key="2">
    <source>
        <dbReference type="Proteomes" id="UP000790377"/>
    </source>
</evidence>
<dbReference type="Proteomes" id="UP000790377">
    <property type="component" value="Unassembled WGS sequence"/>
</dbReference>
<accession>A0ACB8A104</accession>
<sequence length="346" mass="38224">MSTNTYVTPADVTPNTTVGAVEIGALFMAFILGIMTIQTYNYYRKYPNDPTWLKSCVMFVMVCVVGHTASMLSCIYTIAVTDFGMAQAEIMDPLPLGFSTSLVFSGFLGPVVQSYFAYRIHRLSSFIYMPVICWAISLGRFIISITASTIAFRTPSLLDFRVHHRWTLTTILALGMINDVLIAGNMCYYLKGERDFSLRMGRSSKSLDKMMAYAIETGLLSSLTAVASCISMFTMPDNLVWLAFYILVGGIFANSLLASLNARPVKIDESEMVIDLSSHPTHSSTAVHPTPRWTRFRRTDLPSQDAFASPKISETSNPSQNTFVNPKGSLSSISPRSTSMTSKTLI</sequence>
<keyword evidence="2" id="KW-1185">Reference proteome</keyword>
<dbReference type="EMBL" id="MU268040">
    <property type="protein sequence ID" value="KAH7906298.1"/>
    <property type="molecule type" value="Genomic_DNA"/>
</dbReference>
<evidence type="ECO:0000313" key="1">
    <source>
        <dbReference type="EMBL" id="KAH7906298.1"/>
    </source>
</evidence>
<name>A0ACB8A104_9AGAM</name>
<reference evidence="1" key="1">
    <citation type="journal article" date="2021" name="New Phytol.">
        <title>Evolutionary innovations through gain and loss of genes in the ectomycorrhizal Boletales.</title>
        <authorList>
            <person name="Wu G."/>
            <person name="Miyauchi S."/>
            <person name="Morin E."/>
            <person name="Kuo A."/>
            <person name="Drula E."/>
            <person name="Varga T."/>
            <person name="Kohler A."/>
            <person name="Feng B."/>
            <person name="Cao Y."/>
            <person name="Lipzen A."/>
            <person name="Daum C."/>
            <person name="Hundley H."/>
            <person name="Pangilinan J."/>
            <person name="Johnson J."/>
            <person name="Barry K."/>
            <person name="LaButti K."/>
            <person name="Ng V."/>
            <person name="Ahrendt S."/>
            <person name="Min B."/>
            <person name="Choi I.G."/>
            <person name="Park H."/>
            <person name="Plett J.M."/>
            <person name="Magnuson J."/>
            <person name="Spatafora J.W."/>
            <person name="Nagy L.G."/>
            <person name="Henrissat B."/>
            <person name="Grigoriev I.V."/>
            <person name="Yang Z.L."/>
            <person name="Xu J."/>
            <person name="Martin F.M."/>
        </authorList>
    </citation>
    <scope>NUCLEOTIDE SEQUENCE</scope>
    <source>
        <strain evidence="1">ATCC 28755</strain>
    </source>
</reference>
<protein>
    <submittedName>
        <fullName evidence="1">Uncharacterized protein</fullName>
    </submittedName>
</protein>
<gene>
    <name evidence="1" type="ORF">BJ138DRAFT_650866</name>
</gene>
<comment type="caution">
    <text evidence="1">The sequence shown here is derived from an EMBL/GenBank/DDBJ whole genome shotgun (WGS) entry which is preliminary data.</text>
</comment>
<organism evidence="1 2">
    <name type="scientific">Hygrophoropsis aurantiaca</name>
    <dbReference type="NCBI Taxonomy" id="72124"/>
    <lineage>
        <taxon>Eukaryota</taxon>
        <taxon>Fungi</taxon>
        <taxon>Dikarya</taxon>
        <taxon>Basidiomycota</taxon>
        <taxon>Agaricomycotina</taxon>
        <taxon>Agaricomycetes</taxon>
        <taxon>Agaricomycetidae</taxon>
        <taxon>Boletales</taxon>
        <taxon>Coniophorineae</taxon>
        <taxon>Hygrophoropsidaceae</taxon>
        <taxon>Hygrophoropsis</taxon>
    </lineage>
</organism>
<proteinExistence type="predicted"/>